<evidence type="ECO:0000313" key="12">
    <source>
        <dbReference type="EMBL" id="KAG6386760.1"/>
    </source>
</evidence>
<reference evidence="12" key="1">
    <citation type="submission" date="2018-01" db="EMBL/GenBank/DDBJ databases">
        <authorList>
            <person name="Mao J.F."/>
        </authorList>
    </citation>
    <scope>NUCLEOTIDE SEQUENCE</scope>
    <source>
        <strain evidence="12">Huo1</strain>
        <tissue evidence="12">Leaf</tissue>
    </source>
</reference>
<feature type="compositionally biased region" description="Polar residues" evidence="10">
    <location>
        <begin position="307"/>
        <end position="317"/>
    </location>
</feature>
<dbReference type="GO" id="GO:0005802">
    <property type="term" value="C:trans-Golgi network"/>
    <property type="evidence" value="ECO:0007669"/>
    <property type="project" value="TreeGrafter"/>
</dbReference>
<evidence type="ECO:0000256" key="8">
    <source>
        <dbReference type="ARBA" id="ARBA00023180"/>
    </source>
</evidence>
<keyword evidence="2" id="KW-0489">Methyltransferase</keyword>
<feature type="compositionally biased region" description="Basic and acidic residues" evidence="10">
    <location>
        <begin position="323"/>
        <end position="348"/>
    </location>
</feature>
<feature type="compositionally biased region" description="Polar residues" evidence="10">
    <location>
        <begin position="262"/>
        <end position="273"/>
    </location>
</feature>
<sequence length="999" mass="112372">MKQKRKGSLLGQRQLILERQCCKNGQGSTPTHKCESLEGWASGRTVVDLGAFFLDANIPPQIKLTFLIDFLHLSLLSLIYTGIMALVKARGTKRPSATSSYSAASSIVAFVGLSVLGLWLILTFHSFAPSQQPTAPAKTEKTPTRLSSIGHTHHHSSALPQTRQNEPEIKVENGEEAVIEPERKVQNDEVAVIEPETKVENHEAAVIEPEAKVESNEEAVIEPDTKIENDETQTGDQVDHQDTKESRDNSDAVEEQEKQAALENQTSEESSMTQKEEIIQGNQRSETKIEADDGNHGAEDVSAEGGSESQGSNTAGNEITDEDQQRRIDEDQQGEEQQKQQEGKEAKSTDPNGATSHAQTQHDEAPIHLHQDGSSSEETDKPKAQTTSEEVKHDSLDEDTGKVKPVSEKMNEETSNKNNEASTTSEDSIEIPKESTESKNSWTTQANQSENQKERRNGGPNGKDNSNHGYTWLLCNVTEGADYIPCLDNEKVVANIHSRAHHEHRERHCPTNAPTCLVPLPKGYKKRIDWPQSRDKIWYNNIPHTSLAEYKGHQNWVKVTGEFLTFPGGGTQFIYGALHYIDFIQEAVPDIAWGKHSHVVLDVGCGVASFGGYLFDRDVLTMSFAPKDEHEAQVQFALERGIPAISAVMGSQRLPFPSRVFDVVHCARCRVPWHVDGGSLLLELNRVLRPGGYFVWSATPVYQKLEEDVQIWKEMSRLTVSMCWELVTIKKDKINSIGAAIYQKPDSNDCYNRRKQKEPLMCKTDDDPNAAWYIPLQSCMHQIPTQENERGSQWPEEWPERLQTPPYWLNKSKMGIYGKPAPDDFVSDYEHWQKVVSTVYMNDLGIKWSEVRNVMDLRAVYGGFAAALKDQNLWVLNVVNVDSPDTLPIIYERGLFGIYHDWCESFSSYPRTYDLLHADHLFSNLKKRCKLEFAMAEIDRLLRPGGKLIMRDESSTVAEVVDFLKSLHWEVFLNHSKNQEGILSAKKSDWRPTSFADSS</sequence>
<name>A0A8X8W240_SALSN</name>
<feature type="transmembrane region" description="Helical" evidence="11">
    <location>
        <begin position="70"/>
        <end position="89"/>
    </location>
</feature>
<accession>A0A8X8W240</accession>
<protein>
    <submittedName>
        <fullName evidence="12">Uncharacterized protein</fullName>
    </submittedName>
</protein>
<evidence type="ECO:0000256" key="5">
    <source>
        <dbReference type="ARBA" id="ARBA00022968"/>
    </source>
</evidence>
<dbReference type="AlphaFoldDB" id="A0A8X8W240"/>
<keyword evidence="5" id="KW-0735">Signal-anchor</keyword>
<feature type="transmembrane region" description="Helical" evidence="11">
    <location>
        <begin position="101"/>
        <end position="122"/>
    </location>
</feature>
<dbReference type="FunFam" id="3.40.50.150:FF:000084">
    <property type="entry name" value="probable methyltransferase PMT23"/>
    <property type="match status" value="1"/>
</dbReference>
<feature type="compositionally biased region" description="Basic and acidic residues" evidence="10">
    <location>
        <begin position="285"/>
        <end position="299"/>
    </location>
</feature>
<evidence type="ECO:0000256" key="7">
    <source>
        <dbReference type="ARBA" id="ARBA00023136"/>
    </source>
</evidence>
<comment type="caution">
    <text evidence="12">The sequence shown here is derived from an EMBL/GenBank/DDBJ whole genome shotgun (WGS) entry which is preliminary data.</text>
</comment>
<feature type="compositionally biased region" description="Basic and acidic residues" evidence="10">
    <location>
        <begin position="360"/>
        <end position="371"/>
    </location>
</feature>
<dbReference type="PANTHER" id="PTHR10108:SF1077">
    <property type="entry name" value="METHYLTRANSFERASE PMT27-RELATED"/>
    <property type="match status" value="1"/>
</dbReference>
<dbReference type="GO" id="GO:0005768">
    <property type="term" value="C:endosome"/>
    <property type="evidence" value="ECO:0007669"/>
    <property type="project" value="TreeGrafter"/>
</dbReference>
<feature type="compositionally biased region" description="Polar residues" evidence="10">
    <location>
        <begin position="349"/>
        <end position="359"/>
    </location>
</feature>
<dbReference type="GO" id="GO:0032259">
    <property type="term" value="P:methylation"/>
    <property type="evidence" value="ECO:0007669"/>
    <property type="project" value="UniProtKB-KW"/>
</dbReference>
<organism evidence="12">
    <name type="scientific">Salvia splendens</name>
    <name type="common">Scarlet sage</name>
    <dbReference type="NCBI Taxonomy" id="180675"/>
    <lineage>
        <taxon>Eukaryota</taxon>
        <taxon>Viridiplantae</taxon>
        <taxon>Streptophyta</taxon>
        <taxon>Embryophyta</taxon>
        <taxon>Tracheophyta</taxon>
        <taxon>Spermatophyta</taxon>
        <taxon>Magnoliopsida</taxon>
        <taxon>eudicotyledons</taxon>
        <taxon>Gunneridae</taxon>
        <taxon>Pentapetalae</taxon>
        <taxon>asterids</taxon>
        <taxon>lamiids</taxon>
        <taxon>Lamiales</taxon>
        <taxon>Lamiaceae</taxon>
        <taxon>Nepetoideae</taxon>
        <taxon>Mentheae</taxon>
        <taxon>Salviinae</taxon>
        <taxon>Salvia</taxon>
        <taxon>Salvia subgen. Calosphace</taxon>
        <taxon>core Calosphace</taxon>
    </lineage>
</organism>
<gene>
    <name evidence="12" type="ORF">SASPL_151934</name>
</gene>
<dbReference type="Proteomes" id="UP000298416">
    <property type="component" value="Unassembled WGS sequence"/>
</dbReference>
<feature type="compositionally biased region" description="Basic and acidic residues" evidence="10">
    <location>
        <begin position="378"/>
        <end position="415"/>
    </location>
</feature>
<dbReference type="InterPro" id="IPR004159">
    <property type="entry name" value="Put_SAM_MeTrfase"/>
</dbReference>
<evidence type="ECO:0000256" key="9">
    <source>
        <dbReference type="ARBA" id="ARBA00060399"/>
    </source>
</evidence>
<dbReference type="GO" id="GO:0008168">
    <property type="term" value="F:methyltransferase activity"/>
    <property type="evidence" value="ECO:0007669"/>
    <property type="project" value="UniProtKB-KW"/>
</dbReference>
<keyword evidence="13" id="KW-1185">Reference proteome</keyword>
<dbReference type="Gene3D" id="3.40.50.150">
    <property type="entry name" value="Vaccinia Virus protein VP39"/>
    <property type="match status" value="2"/>
</dbReference>
<dbReference type="InterPro" id="IPR029063">
    <property type="entry name" value="SAM-dependent_MTases_sf"/>
</dbReference>
<evidence type="ECO:0000256" key="2">
    <source>
        <dbReference type="ARBA" id="ARBA00022603"/>
    </source>
</evidence>
<dbReference type="Pfam" id="PF03141">
    <property type="entry name" value="Methyltransf_29"/>
    <property type="match status" value="1"/>
</dbReference>
<dbReference type="PANTHER" id="PTHR10108">
    <property type="entry name" value="SAM-DEPENDENT METHYLTRANSFERASE"/>
    <property type="match status" value="1"/>
</dbReference>
<feature type="compositionally biased region" description="Basic and acidic residues" evidence="10">
    <location>
        <begin position="237"/>
        <end position="260"/>
    </location>
</feature>
<keyword evidence="3" id="KW-0808">Transferase</keyword>
<evidence type="ECO:0000256" key="3">
    <source>
        <dbReference type="ARBA" id="ARBA00022679"/>
    </source>
</evidence>
<feature type="region of interest" description="Disordered" evidence="10">
    <location>
        <begin position="210"/>
        <end position="468"/>
    </location>
</feature>
<keyword evidence="7 11" id="KW-0472">Membrane</keyword>
<feature type="region of interest" description="Disordered" evidence="10">
    <location>
        <begin position="131"/>
        <end position="167"/>
    </location>
</feature>
<proteinExistence type="inferred from homology"/>
<evidence type="ECO:0000313" key="13">
    <source>
        <dbReference type="Proteomes" id="UP000298416"/>
    </source>
</evidence>
<feature type="compositionally biased region" description="Polar residues" evidence="10">
    <location>
        <begin position="438"/>
        <end position="450"/>
    </location>
</feature>
<keyword evidence="4 11" id="KW-0812">Transmembrane</keyword>
<reference evidence="12" key="2">
    <citation type="submission" date="2020-08" db="EMBL/GenBank/DDBJ databases">
        <title>Plant Genome Project.</title>
        <authorList>
            <person name="Zhang R.-G."/>
        </authorList>
    </citation>
    <scope>NUCLEOTIDE SEQUENCE</scope>
    <source>
        <strain evidence="12">Huo1</strain>
        <tissue evidence="12">Leaf</tissue>
    </source>
</reference>
<dbReference type="CDD" id="cd02440">
    <property type="entry name" value="AdoMet_MTases"/>
    <property type="match status" value="1"/>
</dbReference>
<evidence type="ECO:0000256" key="10">
    <source>
        <dbReference type="SAM" id="MobiDB-lite"/>
    </source>
</evidence>
<evidence type="ECO:0000256" key="6">
    <source>
        <dbReference type="ARBA" id="ARBA00022989"/>
    </source>
</evidence>
<comment type="similarity">
    <text evidence="1">Belongs to the methyltransferase superfamily.</text>
</comment>
<evidence type="ECO:0000256" key="1">
    <source>
        <dbReference type="ARBA" id="ARBA00008361"/>
    </source>
</evidence>
<comment type="subcellular location">
    <subcellularLocation>
        <location evidence="9">Endomembrane system</location>
        <topology evidence="9">Single-pass type II membrane protein</topology>
    </subcellularLocation>
</comment>
<dbReference type="SUPFAM" id="SSF53335">
    <property type="entry name" value="S-adenosyl-L-methionine-dependent methyltransferases"/>
    <property type="match status" value="2"/>
</dbReference>
<keyword evidence="6 11" id="KW-1133">Transmembrane helix</keyword>
<keyword evidence="8" id="KW-0325">Glycoprotein</keyword>
<evidence type="ECO:0000256" key="11">
    <source>
        <dbReference type="SAM" id="Phobius"/>
    </source>
</evidence>
<feature type="compositionally biased region" description="Polar residues" evidence="10">
    <location>
        <begin position="416"/>
        <end position="426"/>
    </location>
</feature>
<evidence type="ECO:0000256" key="4">
    <source>
        <dbReference type="ARBA" id="ARBA00022692"/>
    </source>
</evidence>
<dbReference type="EMBL" id="PNBA02000021">
    <property type="protein sequence ID" value="KAG6386760.1"/>
    <property type="molecule type" value="Genomic_DNA"/>
</dbReference>